<sequence>MIPSLFNGSVSAGACSATNFPLPTIFGAEFLSLEANLVSNFSRNVQTGLYTNHGGVVVENLDFCNVTLTYTHPGQNDTVHVQVWMPSDTWNGRLQMIGGAGWQAGLHYAGLGGMAAAAAEGYASFGTDAGLGSDVYPTNWALTSEGNVNLYLLQDLASVSLNDAAIIAKDIVNTFYGQAARYTYYSGCSQGGRQGLMLAQRYPDAFDGIAASAPAINWAEFFVAALWPSVLMDQLGEYPPSCEFDAITAAAIEACDGLDGVVDSIISNPDLCDFDPLSIVGKVIKCEGIGSGERPISTAAATVTQATWDGPKRADNSSIWFGLNQDSQLTDTTYQQGIVSTTCASNGTCTLNELDPAADWVTLFVNKSSNATIRYMSREEFEHIVHLSKNMYESIISTNDPDLSEFRARGGKIIAYHGLADNIIAPGGSKLYYDNVLEKDPNAQDFYRLFFAPGLSHCFGGPGAYPDTIFDSMREWVENGIAPATVMATSTTEPIISRPLCPYPQQQKYDGVGNSTVSESFYCE</sequence>
<comment type="caution">
    <text evidence="1">The sequence shown here is derived from an EMBL/GenBank/DDBJ whole genome shotgun (WGS) entry which is preliminary data.</text>
</comment>
<organism evidence="1 2">
    <name type="scientific">Hypoxylon rubiginosum</name>
    <dbReference type="NCBI Taxonomy" id="110542"/>
    <lineage>
        <taxon>Eukaryota</taxon>
        <taxon>Fungi</taxon>
        <taxon>Dikarya</taxon>
        <taxon>Ascomycota</taxon>
        <taxon>Pezizomycotina</taxon>
        <taxon>Sordariomycetes</taxon>
        <taxon>Xylariomycetidae</taxon>
        <taxon>Xylariales</taxon>
        <taxon>Hypoxylaceae</taxon>
        <taxon>Hypoxylon</taxon>
    </lineage>
</organism>
<dbReference type="EMBL" id="MU394307">
    <property type="protein sequence ID" value="KAI6087455.1"/>
    <property type="molecule type" value="Genomic_DNA"/>
</dbReference>
<accession>A0ACC0D4F4</accession>
<protein>
    <submittedName>
        <fullName evidence="1">Feruloyl esterase-like protein B</fullName>
    </submittedName>
</protein>
<reference evidence="1 2" key="1">
    <citation type="journal article" date="2022" name="New Phytol.">
        <title>Ecological generalism drives hyperdiversity of secondary metabolite gene clusters in xylarialean endophytes.</title>
        <authorList>
            <person name="Franco M.E.E."/>
            <person name="Wisecaver J.H."/>
            <person name="Arnold A.E."/>
            <person name="Ju Y.M."/>
            <person name="Slot J.C."/>
            <person name="Ahrendt S."/>
            <person name="Moore L.P."/>
            <person name="Eastman K.E."/>
            <person name="Scott K."/>
            <person name="Konkel Z."/>
            <person name="Mondo S.J."/>
            <person name="Kuo A."/>
            <person name="Hayes R.D."/>
            <person name="Haridas S."/>
            <person name="Andreopoulos B."/>
            <person name="Riley R."/>
            <person name="LaButti K."/>
            <person name="Pangilinan J."/>
            <person name="Lipzen A."/>
            <person name="Amirebrahimi M."/>
            <person name="Yan J."/>
            <person name="Adam C."/>
            <person name="Keymanesh K."/>
            <person name="Ng V."/>
            <person name="Louie K."/>
            <person name="Northen T."/>
            <person name="Drula E."/>
            <person name="Henrissat B."/>
            <person name="Hsieh H.M."/>
            <person name="Youens-Clark K."/>
            <person name="Lutzoni F."/>
            <person name="Miadlikowska J."/>
            <person name="Eastwood D.C."/>
            <person name="Hamelin R.C."/>
            <person name="Grigoriev I.V."/>
            <person name="U'Ren J.M."/>
        </authorList>
    </citation>
    <scope>NUCLEOTIDE SEQUENCE [LARGE SCALE GENOMIC DNA]</scope>
    <source>
        <strain evidence="1 2">ER1909</strain>
    </source>
</reference>
<keyword evidence="2" id="KW-1185">Reference proteome</keyword>
<gene>
    <name evidence="1" type="ORF">F4821DRAFT_269366</name>
</gene>
<evidence type="ECO:0000313" key="2">
    <source>
        <dbReference type="Proteomes" id="UP001497680"/>
    </source>
</evidence>
<name>A0ACC0D4F4_9PEZI</name>
<evidence type="ECO:0000313" key="1">
    <source>
        <dbReference type="EMBL" id="KAI6087455.1"/>
    </source>
</evidence>
<proteinExistence type="predicted"/>
<dbReference type="Proteomes" id="UP001497680">
    <property type="component" value="Unassembled WGS sequence"/>
</dbReference>